<sequence length="253" mass="28493">MLHAKAMAVVVAYDIYLEACEGKLQGLADCRLNKPVSFYRFREKLAKQMLEYAPRHCRYLGDEKMRDTTSTPKAKRKRSRSPQRNNNRPADDELTTASGVSLDTFSSNNHGDRLCGFITPLLEHYESCNTMANKKKLNCVFCGKPAYQYCELCGKAVHKHPQEKIGNGRTSCFLHYHNTAAMGLARDDWKITGKRLKDWSYPTATEFEDNEQQMKRLLDEIGSRSSSNNSGTNSGGSSNNSHGSDTQQATPQH</sequence>
<name>A0A9N8DSN4_9STRA</name>
<feature type="compositionally biased region" description="Basic and acidic residues" evidence="1">
    <location>
        <begin position="212"/>
        <end position="222"/>
    </location>
</feature>
<gene>
    <name evidence="3" type="ORF">SEMRO_1286_G259371.1</name>
    <name evidence="2" type="ORF">SEMRO_323_G117321.1</name>
</gene>
<keyword evidence="4" id="KW-1185">Reference proteome</keyword>
<evidence type="ECO:0000313" key="3">
    <source>
        <dbReference type="EMBL" id="CAB9522275.1"/>
    </source>
</evidence>
<evidence type="ECO:0000313" key="4">
    <source>
        <dbReference type="Proteomes" id="UP001153069"/>
    </source>
</evidence>
<dbReference type="OrthoDB" id="6378515at2759"/>
<dbReference type="Proteomes" id="UP001153069">
    <property type="component" value="Unassembled WGS sequence"/>
</dbReference>
<feature type="region of interest" description="Disordered" evidence="1">
    <location>
        <begin position="210"/>
        <end position="253"/>
    </location>
</feature>
<dbReference type="EMBL" id="CAICTM010001284">
    <property type="protein sequence ID" value="CAB9522275.1"/>
    <property type="molecule type" value="Genomic_DNA"/>
</dbReference>
<feature type="compositionally biased region" description="Low complexity" evidence="1">
    <location>
        <begin position="223"/>
        <end position="244"/>
    </location>
</feature>
<evidence type="ECO:0000256" key="1">
    <source>
        <dbReference type="SAM" id="MobiDB-lite"/>
    </source>
</evidence>
<reference evidence="2" key="1">
    <citation type="submission" date="2020-06" db="EMBL/GenBank/DDBJ databases">
        <authorList>
            <consortium name="Plant Systems Biology data submission"/>
        </authorList>
    </citation>
    <scope>NUCLEOTIDE SEQUENCE</scope>
    <source>
        <strain evidence="2">D6</strain>
    </source>
</reference>
<proteinExistence type="predicted"/>
<comment type="caution">
    <text evidence="2">The sequence shown here is derived from an EMBL/GenBank/DDBJ whole genome shotgun (WGS) entry which is preliminary data.</text>
</comment>
<accession>A0A9N8DSN4</accession>
<dbReference type="EMBL" id="CAICTM010000322">
    <property type="protein sequence ID" value="CAB9507864.1"/>
    <property type="molecule type" value="Genomic_DNA"/>
</dbReference>
<organism evidence="2 4">
    <name type="scientific">Seminavis robusta</name>
    <dbReference type="NCBI Taxonomy" id="568900"/>
    <lineage>
        <taxon>Eukaryota</taxon>
        <taxon>Sar</taxon>
        <taxon>Stramenopiles</taxon>
        <taxon>Ochrophyta</taxon>
        <taxon>Bacillariophyta</taxon>
        <taxon>Bacillariophyceae</taxon>
        <taxon>Bacillariophycidae</taxon>
        <taxon>Naviculales</taxon>
        <taxon>Naviculaceae</taxon>
        <taxon>Seminavis</taxon>
    </lineage>
</organism>
<dbReference type="AlphaFoldDB" id="A0A9N8DSN4"/>
<protein>
    <submittedName>
        <fullName evidence="2">Uncharacterized protein</fullName>
    </submittedName>
</protein>
<feature type="region of interest" description="Disordered" evidence="1">
    <location>
        <begin position="64"/>
        <end position="94"/>
    </location>
</feature>
<evidence type="ECO:0000313" key="2">
    <source>
        <dbReference type="EMBL" id="CAB9507864.1"/>
    </source>
</evidence>